<dbReference type="PROSITE" id="PS00028">
    <property type="entry name" value="ZINC_FINGER_C2H2_1"/>
    <property type="match status" value="1"/>
</dbReference>
<dbReference type="Pfam" id="PF00096">
    <property type="entry name" value="zf-C2H2"/>
    <property type="match status" value="1"/>
</dbReference>
<accession>M2TWH6</accession>
<evidence type="ECO:0000256" key="1">
    <source>
        <dbReference type="PROSITE-ProRule" id="PRU00042"/>
    </source>
</evidence>
<protein>
    <recommendedName>
        <fullName evidence="3">C2H2-type domain-containing protein</fullName>
    </recommendedName>
</protein>
<dbReference type="PROSITE" id="PS50157">
    <property type="entry name" value="ZINC_FINGER_C2H2_2"/>
    <property type="match status" value="1"/>
</dbReference>
<dbReference type="eggNOG" id="ENOG502T05X">
    <property type="taxonomic scope" value="Eukaryota"/>
</dbReference>
<evidence type="ECO:0000259" key="3">
    <source>
        <dbReference type="PROSITE" id="PS50157"/>
    </source>
</evidence>
<feature type="region of interest" description="Disordered" evidence="2">
    <location>
        <begin position="92"/>
        <end position="113"/>
    </location>
</feature>
<sequence length="113" mass="12947">MSSAFAANMPEMFRMNETQPNPALHPTTALVPLSGVNPTVNNNNSISCRWCAAIFGRNGERNRHEKKHLAHKYRCMFSDCDKTFYRPDKLRDHLRQGHKHANPHGNQYVGNSR</sequence>
<reference evidence="4 5" key="1">
    <citation type="journal article" date="2012" name="PLoS Pathog.">
        <title>Diverse lifestyles and strategies of plant pathogenesis encoded in the genomes of eighteen Dothideomycetes fungi.</title>
        <authorList>
            <person name="Ohm R.A."/>
            <person name="Feau N."/>
            <person name="Henrissat B."/>
            <person name="Schoch C.L."/>
            <person name="Horwitz B.A."/>
            <person name="Barry K.W."/>
            <person name="Condon B.J."/>
            <person name="Copeland A.C."/>
            <person name="Dhillon B."/>
            <person name="Glaser F."/>
            <person name="Hesse C.N."/>
            <person name="Kosti I."/>
            <person name="LaButti K."/>
            <person name="Lindquist E.A."/>
            <person name="Lucas S."/>
            <person name="Salamov A.A."/>
            <person name="Bradshaw R.E."/>
            <person name="Ciuffetti L."/>
            <person name="Hamelin R.C."/>
            <person name="Kema G.H.J."/>
            <person name="Lawrence C."/>
            <person name="Scott J.A."/>
            <person name="Spatafora J.W."/>
            <person name="Turgeon B.G."/>
            <person name="de Wit P.J.G.M."/>
            <person name="Zhong S."/>
            <person name="Goodwin S.B."/>
            <person name="Grigoriev I.V."/>
        </authorList>
    </citation>
    <scope>NUCLEOTIDE SEQUENCE [LARGE SCALE GENOMIC DNA]</scope>
    <source>
        <strain evidence="5">C5 / ATCC 48332 / race O</strain>
    </source>
</reference>
<dbReference type="InterPro" id="IPR013087">
    <property type="entry name" value="Znf_C2H2_type"/>
</dbReference>
<dbReference type="Gene3D" id="3.30.160.60">
    <property type="entry name" value="Classic Zinc Finger"/>
    <property type="match status" value="1"/>
</dbReference>
<evidence type="ECO:0000256" key="2">
    <source>
        <dbReference type="SAM" id="MobiDB-lite"/>
    </source>
</evidence>
<keyword evidence="1" id="KW-0479">Metal-binding</keyword>
<dbReference type="HOGENOM" id="CLU_2249630_0_0_1"/>
<feature type="domain" description="C2H2-type" evidence="3">
    <location>
        <begin position="73"/>
        <end position="103"/>
    </location>
</feature>
<feature type="compositionally biased region" description="Polar residues" evidence="2">
    <location>
        <begin position="104"/>
        <end position="113"/>
    </location>
</feature>
<keyword evidence="1" id="KW-0862">Zinc</keyword>
<reference evidence="5" key="2">
    <citation type="journal article" date="2013" name="PLoS Genet.">
        <title>Comparative genome structure, secondary metabolite, and effector coding capacity across Cochliobolus pathogens.</title>
        <authorList>
            <person name="Condon B.J."/>
            <person name="Leng Y."/>
            <person name="Wu D."/>
            <person name="Bushley K.E."/>
            <person name="Ohm R.A."/>
            <person name="Otillar R."/>
            <person name="Martin J."/>
            <person name="Schackwitz W."/>
            <person name="Grimwood J."/>
            <person name="MohdZainudin N."/>
            <person name="Xue C."/>
            <person name="Wang R."/>
            <person name="Manning V.A."/>
            <person name="Dhillon B."/>
            <person name="Tu Z.J."/>
            <person name="Steffenson B.J."/>
            <person name="Salamov A."/>
            <person name="Sun H."/>
            <person name="Lowry S."/>
            <person name="LaButti K."/>
            <person name="Han J."/>
            <person name="Copeland A."/>
            <person name="Lindquist E."/>
            <person name="Barry K."/>
            <person name="Schmutz J."/>
            <person name="Baker S.E."/>
            <person name="Ciuffetti L.M."/>
            <person name="Grigoriev I.V."/>
            <person name="Zhong S."/>
            <person name="Turgeon B.G."/>
        </authorList>
    </citation>
    <scope>NUCLEOTIDE SEQUENCE [LARGE SCALE GENOMIC DNA]</scope>
    <source>
        <strain evidence="5">C5 / ATCC 48332 / race O</strain>
    </source>
</reference>
<dbReference type="AlphaFoldDB" id="M2TWH6"/>
<gene>
    <name evidence="4" type="ORF">COCHEDRAFT_1117113</name>
</gene>
<dbReference type="Proteomes" id="UP000016936">
    <property type="component" value="Unassembled WGS sequence"/>
</dbReference>
<proteinExistence type="predicted"/>
<organism evidence="4 5">
    <name type="scientific">Cochliobolus heterostrophus (strain C5 / ATCC 48332 / race O)</name>
    <name type="common">Southern corn leaf blight fungus</name>
    <name type="synonym">Bipolaris maydis</name>
    <dbReference type="NCBI Taxonomy" id="701091"/>
    <lineage>
        <taxon>Eukaryota</taxon>
        <taxon>Fungi</taxon>
        <taxon>Dikarya</taxon>
        <taxon>Ascomycota</taxon>
        <taxon>Pezizomycotina</taxon>
        <taxon>Dothideomycetes</taxon>
        <taxon>Pleosporomycetidae</taxon>
        <taxon>Pleosporales</taxon>
        <taxon>Pleosporineae</taxon>
        <taxon>Pleosporaceae</taxon>
        <taxon>Bipolaris</taxon>
    </lineage>
</organism>
<dbReference type="GO" id="GO:0008270">
    <property type="term" value="F:zinc ion binding"/>
    <property type="evidence" value="ECO:0007669"/>
    <property type="project" value="UniProtKB-KW"/>
</dbReference>
<evidence type="ECO:0000313" key="4">
    <source>
        <dbReference type="EMBL" id="EMD86086.1"/>
    </source>
</evidence>
<keyword evidence="5" id="KW-1185">Reference proteome</keyword>
<dbReference type="SMART" id="SM00355">
    <property type="entry name" value="ZnF_C2H2"/>
    <property type="match status" value="2"/>
</dbReference>
<dbReference type="EMBL" id="KB445586">
    <property type="protein sequence ID" value="EMD86086.1"/>
    <property type="molecule type" value="Genomic_DNA"/>
</dbReference>
<evidence type="ECO:0000313" key="5">
    <source>
        <dbReference type="Proteomes" id="UP000016936"/>
    </source>
</evidence>
<name>M2TWH6_COCH5</name>
<keyword evidence="1" id="KW-0863">Zinc-finger</keyword>
<dbReference type="OrthoDB" id="3691375at2759"/>